<feature type="transmembrane region" description="Helical" evidence="1">
    <location>
        <begin position="21"/>
        <end position="44"/>
    </location>
</feature>
<organism evidence="2">
    <name type="scientific">Arundo donax</name>
    <name type="common">Giant reed</name>
    <name type="synonym">Donax arundinaceus</name>
    <dbReference type="NCBI Taxonomy" id="35708"/>
    <lineage>
        <taxon>Eukaryota</taxon>
        <taxon>Viridiplantae</taxon>
        <taxon>Streptophyta</taxon>
        <taxon>Embryophyta</taxon>
        <taxon>Tracheophyta</taxon>
        <taxon>Spermatophyta</taxon>
        <taxon>Magnoliopsida</taxon>
        <taxon>Liliopsida</taxon>
        <taxon>Poales</taxon>
        <taxon>Poaceae</taxon>
        <taxon>PACMAD clade</taxon>
        <taxon>Arundinoideae</taxon>
        <taxon>Arundineae</taxon>
        <taxon>Arundo</taxon>
    </lineage>
</organism>
<keyword evidence="1" id="KW-0812">Transmembrane</keyword>
<protein>
    <submittedName>
        <fullName evidence="2">Uncharacterized protein</fullName>
    </submittedName>
</protein>
<dbReference type="EMBL" id="GBRH01211491">
    <property type="protein sequence ID" value="JAD86404.1"/>
    <property type="molecule type" value="Transcribed_RNA"/>
</dbReference>
<reference evidence="2" key="1">
    <citation type="submission" date="2014-09" db="EMBL/GenBank/DDBJ databases">
        <authorList>
            <person name="Magalhaes I.L.F."/>
            <person name="Oliveira U."/>
            <person name="Santos F.R."/>
            <person name="Vidigal T.H.D.A."/>
            <person name="Brescovit A.D."/>
            <person name="Santos A.J."/>
        </authorList>
    </citation>
    <scope>NUCLEOTIDE SEQUENCE</scope>
    <source>
        <tissue evidence="2">Shoot tissue taken approximately 20 cm above the soil surface</tissue>
    </source>
</reference>
<keyword evidence="1" id="KW-0472">Membrane</keyword>
<proteinExistence type="predicted"/>
<sequence>MALYYFSASFIKLVLMYLKHFSFIFDSLLSVFIHLDIIILYVGLDCDHSSH</sequence>
<dbReference type="AlphaFoldDB" id="A0A0A9DCT1"/>
<accession>A0A0A9DCT1</accession>
<evidence type="ECO:0000256" key="1">
    <source>
        <dbReference type="SAM" id="Phobius"/>
    </source>
</evidence>
<name>A0A0A9DCT1_ARUDO</name>
<evidence type="ECO:0000313" key="2">
    <source>
        <dbReference type="EMBL" id="JAD86404.1"/>
    </source>
</evidence>
<reference evidence="2" key="2">
    <citation type="journal article" date="2015" name="Data Brief">
        <title>Shoot transcriptome of the giant reed, Arundo donax.</title>
        <authorList>
            <person name="Barrero R.A."/>
            <person name="Guerrero F.D."/>
            <person name="Moolhuijzen P."/>
            <person name="Goolsby J.A."/>
            <person name="Tidwell J."/>
            <person name="Bellgard S.E."/>
            <person name="Bellgard M.I."/>
        </authorList>
    </citation>
    <scope>NUCLEOTIDE SEQUENCE</scope>
    <source>
        <tissue evidence="2">Shoot tissue taken approximately 20 cm above the soil surface</tissue>
    </source>
</reference>
<keyword evidence="1" id="KW-1133">Transmembrane helix</keyword>